<dbReference type="Proteomes" id="UP001197770">
    <property type="component" value="Unassembled WGS sequence"/>
</dbReference>
<organism evidence="1 2">
    <name type="scientific">Leeuwenhoekiella parthenopeia</name>
    <dbReference type="NCBI Taxonomy" id="2890320"/>
    <lineage>
        <taxon>Bacteria</taxon>
        <taxon>Pseudomonadati</taxon>
        <taxon>Bacteroidota</taxon>
        <taxon>Flavobacteriia</taxon>
        <taxon>Flavobacteriales</taxon>
        <taxon>Flavobacteriaceae</taxon>
        <taxon>Leeuwenhoekiella</taxon>
    </lineage>
</organism>
<dbReference type="EMBL" id="JAJGMW010000018">
    <property type="protein sequence ID" value="MCC4213718.1"/>
    <property type="molecule type" value="Genomic_DNA"/>
</dbReference>
<keyword evidence="2" id="KW-1185">Reference proteome</keyword>
<evidence type="ECO:0008006" key="3">
    <source>
        <dbReference type="Google" id="ProtNLM"/>
    </source>
</evidence>
<name>A0ABS8GW60_9FLAO</name>
<proteinExistence type="predicted"/>
<evidence type="ECO:0000313" key="2">
    <source>
        <dbReference type="Proteomes" id="UP001197770"/>
    </source>
</evidence>
<sequence length="202" mass="23591">MRILVFLLCVLGTNCFCQSSVESFEMRQDSLRSELLKFKNDTLLFGTVIEEHYIGGLVKNEGDQLKFVLPFDLHAPDCGAPDCYTTELTFQISNEYPLKFPNQIEVKIYEYGCVKNQEWSSGFSLAKFDKKQVNYYSADLRSNLYFTKDGRLLYFPHNESKSLSLKELEEWLFKNESDGLEIPPYESTLMKSFEYMNFFGKR</sequence>
<evidence type="ECO:0000313" key="1">
    <source>
        <dbReference type="EMBL" id="MCC4213718.1"/>
    </source>
</evidence>
<reference evidence="1 2" key="1">
    <citation type="submission" date="2021-11" db="EMBL/GenBank/DDBJ databases">
        <title>Seasonal and diel survey of microbial diversity of the Tyrrhenian coast.</title>
        <authorList>
            <person name="Gattoni G."/>
            <person name="Corral P."/>
        </authorList>
    </citation>
    <scope>NUCLEOTIDE SEQUENCE [LARGE SCALE GENOMIC DNA]</scope>
    <source>
        <strain evidence="1 2">Mr9</strain>
    </source>
</reference>
<dbReference type="RefSeq" id="WP_228230794.1">
    <property type="nucleotide sequence ID" value="NZ_JAJGMW010000018.1"/>
</dbReference>
<accession>A0ABS8GW60</accession>
<gene>
    <name evidence="1" type="ORF">LLW17_13380</name>
</gene>
<comment type="caution">
    <text evidence="1">The sequence shown here is derived from an EMBL/GenBank/DDBJ whole genome shotgun (WGS) entry which is preliminary data.</text>
</comment>
<protein>
    <recommendedName>
        <fullName evidence="3">Secreted protein</fullName>
    </recommendedName>
</protein>